<dbReference type="InterPro" id="IPR007624">
    <property type="entry name" value="RNA_pol_sigma70_r3"/>
</dbReference>
<dbReference type="Gene3D" id="1.20.140.160">
    <property type="match status" value="1"/>
</dbReference>
<evidence type="ECO:0000256" key="1">
    <source>
        <dbReference type="ARBA" id="ARBA00023015"/>
    </source>
</evidence>
<dbReference type="PANTHER" id="PTHR30385:SF7">
    <property type="entry name" value="RNA POLYMERASE SIGMA FACTOR FLIA"/>
    <property type="match status" value="1"/>
</dbReference>
<dbReference type="InterPro" id="IPR012845">
    <property type="entry name" value="RNA_pol_sigma_FliA_WhiG"/>
</dbReference>
<dbReference type="PRINTS" id="PR00046">
    <property type="entry name" value="SIGMA70FCT"/>
</dbReference>
<dbReference type="PROSITE" id="PS00715">
    <property type="entry name" value="SIGMA70_1"/>
    <property type="match status" value="1"/>
</dbReference>
<dbReference type="InterPro" id="IPR000943">
    <property type="entry name" value="RNA_pol_sigma70"/>
</dbReference>
<sequence>MKAKWFAVGKDANVTHAFAALHDEDAMMETQIIANHGGDFESRQQSGNTTLLVRVFMEDSVAAAVSNTDEILEVWAAFKKITKEAPDYEPLRNRLVERYMPLVRYNGDRIWQRLPDGVELDDLISAGIFGLMDAIDAYDMERGVKFETYCVPRIRGAMLDELRTMDWVPRLVRSKASKLGAAKKALETKLGRAPTVVEIAEKMELSVKEIEKMQSDANAVGVVSLNKKWYETDSYKDVREIDILEDKKGEDPTIRVQKNDLMRLVTKGLNRNERLIIILYYYEELTMKEIGATLDLSESRVSQMHTSIVNRLQGQLGRRRIEFGA</sequence>
<dbReference type="EMBL" id="CP036526">
    <property type="protein sequence ID" value="QDT08893.1"/>
    <property type="molecule type" value="Genomic_DNA"/>
</dbReference>
<protein>
    <recommendedName>
        <fullName evidence="5">RNA polymerase sigma factor</fullName>
    </recommendedName>
</protein>
<dbReference type="InterPro" id="IPR014284">
    <property type="entry name" value="RNA_pol_sigma-70_dom"/>
</dbReference>
<feature type="domain" description="A to I editase" evidence="6">
    <location>
        <begin position="98"/>
        <end position="269"/>
    </location>
</feature>
<proteinExistence type="inferred from homology"/>
<reference evidence="7 8" key="1">
    <citation type="submission" date="2019-02" db="EMBL/GenBank/DDBJ databases">
        <title>Deep-cultivation of Planctomycetes and their phenomic and genomic characterization uncovers novel biology.</title>
        <authorList>
            <person name="Wiegand S."/>
            <person name="Jogler M."/>
            <person name="Boedeker C."/>
            <person name="Pinto D."/>
            <person name="Vollmers J."/>
            <person name="Rivas-Marin E."/>
            <person name="Kohn T."/>
            <person name="Peeters S.H."/>
            <person name="Heuer A."/>
            <person name="Rast P."/>
            <person name="Oberbeckmann S."/>
            <person name="Bunk B."/>
            <person name="Jeske O."/>
            <person name="Meyerdierks A."/>
            <person name="Storesund J.E."/>
            <person name="Kallscheuer N."/>
            <person name="Luecker S."/>
            <person name="Lage O.M."/>
            <person name="Pohl T."/>
            <person name="Merkel B.J."/>
            <person name="Hornburger P."/>
            <person name="Mueller R.-W."/>
            <person name="Bruemmer F."/>
            <person name="Labrenz M."/>
            <person name="Spormann A.M."/>
            <person name="Op den Camp H."/>
            <person name="Overmann J."/>
            <person name="Amann R."/>
            <person name="Jetten M.S.M."/>
            <person name="Mascher T."/>
            <person name="Medema M.H."/>
            <person name="Devos D.P."/>
            <person name="Kaster A.-K."/>
            <person name="Ovreas L."/>
            <person name="Rohde M."/>
            <person name="Galperin M.Y."/>
            <person name="Jogler C."/>
        </authorList>
    </citation>
    <scope>NUCLEOTIDE SEQUENCE [LARGE SCALE GENOMIC DNA]</scope>
    <source>
        <strain evidence="7 8">K23_9</strain>
    </source>
</reference>
<dbReference type="Pfam" id="PF04539">
    <property type="entry name" value="Sigma70_r3"/>
    <property type="match status" value="1"/>
</dbReference>
<dbReference type="InterPro" id="IPR002466">
    <property type="entry name" value="A_deamin"/>
</dbReference>
<dbReference type="SUPFAM" id="SSF88659">
    <property type="entry name" value="Sigma3 and sigma4 domains of RNA polymerase sigma factors"/>
    <property type="match status" value="2"/>
</dbReference>
<dbReference type="Pfam" id="PF04545">
    <property type="entry name" value="Sigma70_r4"/>
    <property type="match status" value="1"/>
</dbReference>
<keyword evidence="8" id="KW-1185">Reference proteome</keyword>
<dbReference type="PROSITE" id="PS00716">
    <property type="entry name" value="SIGMA70_2"/>
    <property type="match status" value="1"/>
</dbReference>
<gene>
    <name evidence="7" type="primary">fliA</name>
    <name evidence="7" type="ORF">K239x_08360</name>
</gene>
<dbReference type="GO" id="GO:0004000">
    <property type="term" value="F:adenosine deaminase activity"/>
    <property type="evidence" value="ECO:0007669"/>
    <property type="project" value="InterPro"/>
</dbReference>
<evidence type="ECO:0000256" key="3">
    <source>
        <dbReference type="ARBA" id="ARBA00023125"/>
    </source>
</evidence>
<dbReference type="Pfam" id="PF04542">
    <property type="entry name" value="Sigma70_r2"/>
    <property type="match status" value="1"/>
</dbReference>
<name>A0A517NP53_9BACT</name>
<dbReference type="CDD" id="cd06171">
    <property type="entry name" value="Sigma70_r4"/>
    <property type="match status" value="1"/>
</dbReference>
<evidence type="ECO:0000259" key="6">
    <source>
        <dbReference type="PROSITE" id="PS50141"/>
    </source>
</evidence>
<keyword evidence="1 5" id="KW-0805">Transcription regulation</keyword>
<evidence type="ECO:0000256" key="2">
    <source>
        <dbReference type="ARBA" id="ARBA00023082"/>
    </source>
</evidence>
<dbReference type="InterPro" id="IPR007627">
    <property type="entry name" value="RNA_pol_sigma70_r2"/>
</dbReference>
<comment type="similarity">
    <text evidence="5">Belongs to the sigma-70 factor family.</text>
</comment>
<dbReference type="GO" id="GO:0006396">
    <property type="term" value="P:RNA processing"/>
    <property type="evidence" value="ECO:0007669"/>
    <property type="project" value="InterPro"/>
</dbReference>
<dbReference type="InterPro" id="IPR013325">
    <property type="entry name" value="RNA_pol_sigma_r2"/>
</dbReference>
<keyword evidence="4 5" id="KW-0804">Transcription</keyword>
<dbReference type="InterPro" id="IPR007630">
    <property type="entry name" value="RNA_pol_sigma70_r4"/>
</dbReference>
<dbReference type="PANTHER" id="PTHR30385">
    <property type="entry name" value="SIGMA FACTOR F FLAGELLAR"/>
    <property type="match status" value="1"/>
</dbReference>
<evidence type="ECO:0000256" key="5">
    <source>
        <dbReference type="RuleBase" id="RU362124"/>
    </source>
</evidence>
<dbReference type="InterPro" id="IPR013324">
    <property type="entry name" value="RNA_pol_sigma_r3/r4-like"/>
</dbReference>
<dbReference type="GO" id="GO:0016987">
    <property type="term" value="F:sigma factor activity"/>
    <property type="evidence" value="ECO:0007669"/>
    <property type="project" value="UniProtKB-KW"/>
</dbReference>
<dbReference type="Gene3D" id="1.10.1740.10">
    <property type="match status" value="1"/>
</dbReference>
<dbReference type="PROSITE" id="PS50141">
    <property type="entry name" value="A_DEAMIN_EDITASE"/>
    <property type="match status" value="1"/>
</dbReference>
<dbReference type="SUPFAM" id="SSF88946">
    <property type="entry name" value="Sigma2 domain of RNA polymerase sigma factors"/>
    <property type="match status" value="1"/>
</dbReference>
<dbReference type="Proteomes" id="UP000319817">
    <property type="component" value="Chromosome"/>
</dbReference>
<accession>A0A517NP53</accession>
<dbReference type="NCBIfam" id="NF005413">
    <property type="entry name" value="PRK06986.1"/>
    <property type="match status" value="1"/>
</dbReference>
<keyword evidence="3 5" id="KW-0238">DNA-binding</keyword>
<organism evidence="7 8">
    <name type="scientific">Stieleria marina</name>
    <dbReference type="NCBI Taxonomy" id="1930275"/>
    <lineage>
        <taxon>Bacteria</taxon>
        <taxon>Pseudomonadati</taxon>
        <taxon>Planctomycetota</taxon>
        <taxon>Planctomycetia</taxon>
        <taxon>Pirellulales</taxon>
        <taxon>Pirellulaceae</taxon>
        <taxon>Stieleria</taxon>
    </lineage>
</organism>
<keyword evidence="2 5" id="KW-0731">Sigma factor</keyword>
<evidence type="ECO:0000313" key="7">
    <source>
        <dbReference type="EMBL" id="QDT08893.1"/>
    </source>
</evidence>
<dbReference type="NCBIfam" id="TIGR02479">
    <property type="entry name" value="FliA_WhiG"/>
    <property type="match status" value="1"/>
</dbReference>
<evidence type="ECO:0000256" key="4">
    <source>
        <dbReference type="ARBA" id="ARBA00023163"/>
    </source>
</evidence>
<dbReference type="NCBIfam" id="TIGR02937">
    <property type="entry name" value="sigma70-ECF"/>
    <property type="match status" value="1"/>
</dbReference>
<dbReference type="GO" id="GO:0006352">
    <property type="term" value="P:DNA-templated transcription initiation"/>
    <property type="evidence" value="ECO:0007669"/>
    <property type="project" value="InterPro"/>
</dbReference>
<evidence type="ECO:0000313" key="8">
    <source>
        <dbReference type="Proteomes" id="UP000319817"/>
    </source>
</evidence>
<dbReference type="GO" id="GO:0003677">
    <property type="term" value="F:DNA binding"/>
    <property type="evidence" value="ECO:0007669"/>
    <property type="project" value="UniProtKB-KW"/>
</dbReference>
<dbReference type="GO" id="GO:0003723">
    <property type="term" value="F:RNA binding"/>
    <property type="evidence" value="ECO:0007669"/>
    <property type="project" value="InterPro"/>
</dbReference>
<dbReference type="GO" id="GO:0003899">
    <property type="term" value="F:DNA-directed RNA polymerase activity"/>
    <property type="evidence" value="ECO:0007669"/>
    <property type="project" value="InterPro"/>
</dbReference>
<comment type="function">
    <text evidence="5">Sigma factors are initiation factors that promote the attachment of RNA polymerase to specific initiation sites and are then released.</text>
</comment>
<dbReference type="AlphaFoldDB" id="A0A517NP53"/>